<dbReference type="SMART" id="SM01210">
    <property type="entry name" value="GARS_C"/>
    <property type="match status" value="1"/>
</dbReference>
<dbReference type="SUPFAM" id="SSF52440">
    <property type="entry name" value="PreATP-grasp domain"/>
    <property type="match status" value="1"/>
</dbReference>
<evidence type="ECO:0000256" key="5">
    <source>
        <dbReference type="ARBA" id="ARBA00022598"/>
    </source>
</evidence>
<dbReference type="Gene3D" id="3.90.600.10">
    <property type="entry name" value="Phosphoribosylglycinamide synthetase, C-terminal domain"/>
    <property type="match status" value="1"/>
</dbReference>
<dbReference type="Pfam" id="PF02844">
    <property type="entry name" value="GARS_N"/>
    <property type="match status" value="1"/>
</dbReference>
<evidence type="ECO:0000256" key="1">
    <source>
        <dbReference type="ARBA" id="ARBA00001936"/>
    </source>
</evidence>
<sequence length="627" mass="66438">MSVRPLLTLAVLRLIWLAILLPSLIRIGYEFTWILDQPIESVLQRADTLDLEQLALFLMASPFRLLAQLALYRIALEIAVVLLVPTPAEAASRNWLTRAFRRLFVLGPFSTQRWLQGVWIAFLVTWIAFVILTAPSRLDAYARALGEQGQLSYVSVYARFVLPVLAIVNDLVELALARGVIEVATRVLPHGSSTKRKKSLGMNILLIGSGGREHALAWKLAQSPRLAKLYAAPGNPGIAECADIVALDVADHDAVARLCRDKQIDLVVVGPEAPLVAGLVDALAAFDIPAFGPSAAAAALEGSKGFTKDLCAEAGIPTAAYGRFTDAEAAKAYAREQGAPIVVKADGLAAGKGVTVAATIDEALAAIDDCFAGAFGEAGAEVVVEECLVGEEASFFALTDGETVLPLATAQDHKRVGEGDTGPNTGGMGAYSPAPIMTPELVERTLDEIIRPTVKAMRDRGTPFQGVLYAGLMITDAGPKLIEYNVRFGDPETQPMMMRLDSDLVDLLYATATGGLSGVSANWREESALTVVMAAQGYPGAYAKGSAIDGIGAADGLSGVKVFQAGTGLQDGRLVANGGRVLNVTATGATIAEAQALAYEAVDRIVWPEGFCRRDIGWRAISDRGVR</sequence>
<gene>
    <name evidence="15" type="primary">purD</name>
    <name evidence="20" type="ORF">SAMN02982931_02086</name>
</gene>
<evidence type="ECO:0000256" key="7">
    <source>
        <dbReference type="ARBA" id="ARBA00022741"/>
    </source>
</evidence>
<feature type="transmembrane region" description="Helical" evidence="18">
    <location>
        <begin position="114"/>
        <end position="134"/>
    </location>
</feature>
<dbReference type="InterPro" id="IPR037123">
    <property type="entry name" value="PRibGlycinamide_synth_C_sf"/>
</dbReference>
<comment type="cofactor">
    <cofactor evidence="2">
        <name>Mg(2+)</name>
        <dbReference type="ChEBI" id="CHEBI:18420"/>
    </cofactor>
</comment>
<dbReference type="Proteomes" id="UP000199071">
    <property type="component" value="Unassembled WGS sequence"/>
</dbReference>
<evidence type="ECO:0000256" key="13">
    <source>
        <dbReference type="ARBA" id="ARBA00042242"/>
    </source>
</evidence>
<evidence type="ECO:0000259" key="19">
    <source>
        <dbReference type="PROSITE" id="PS50975"/>
    </source>
</evidence>
<dbReference type="Gene3D" id="3.30.470.20">
    <property type="entry name" value="ATP-grasp fold, B domain"/>
    <property type="match status" value="1"/>
</dbReference>
<name>A0A1G6C5J2_9HYPH</name>
<evidence type="ECO:0000313" key="20">
    <source>
        <dbReference type="EMBL" id="SDB28142.1"/>
    </source>
</evidence>
<dbReference type="EMBL" id="FMXQ01000004">
    <property type="protein sequence ID" value="SDB28142.1"/>
    <property type="molecule type" value="Genomic_DNA"/>
</dbReference>
<evidence type="ECO:0000256" key="16">
    <source>
        <dbReference type="PROSITE-ProRule" id="PRU00409"/>
    </source>
</evidence>
<evidence type="ECO:0000256" key="18">
    <source>
        <dbReference type="SAM" id="Phobius"/>
    </source>
</evidence>
<dbReference type="NCBIfam" id="TIGR00877">
    <property type="entry name" value="purD"/>
    <property type="match status" value="1"/>
</dbReference>
<dbReference type="Pfam" id="PF01071">
    <property type="entry name" value="GARS_A"/>
    <property type="match status" value="1"/>
</dbReference>
<dbReference type="InterPro" id="IPR020559">
    <property type="entry name" value="PRibGlycinamide_synth_CS"/>
</dbReference>
<evidence type="ECO:0000256" key="10">
    <source>
        <dbReference type="ARBA" id="ARBA00022842"/>
    </source>
</evidence>
<dbReference type="PROSITE" id="PS50975">
    <property type="entry name" value="ATP_GRASP"/>
    <property type="match status" value="1"/>
</dbReference>
<keyword evidence="11" id="KW-0464">Manganese</keyword>
<dbReference type="UniPathway" id="UPA00074">
    <property type="reaction ID" value="UER00125"/>
</dbReference>
<dbReference type="InterPro" id="IPR013815">
    <property type="entry name" value="ATP_grasp_subdomain_1"/>
</dbReference>
<dbReference type="AlphaFoldDB" id="A0A1G6C5J2"/>
<evidence type="ECO:0000313" key="21">
    <source>
        <dbReference type="Proteomes" id="UP000199071"/>
    </source>
</evidence>
<dbReference type="InterPro" id="IPR020562">
    <property type="entry name" value="PRibGlycinamide_synth_N"/>
</dbReference>
<keyword evidence="9 16" id="KW-0067">ATP-binding</keyword>
<accession>A0A1G6C5J2</accession>
<keyword evidence="21" id="KW-1185">Reference proteome</keyword>
<dbReference type="Pfam" id="PF02843">
    <property type="entry name" value="GARS_C"/>
    <property type="match status" value="1"/>
</dbReference>
<evidence type="ECO:0000256" key="6">
    <source>
        <dbReference type="ARBA" id="ARBA00022723"/>
    </source>
</evidence>
<evidence type="ECO:0000256" key="14">
    <source>
        <dbReference type="ARBA" id="ARBA00042864"/>
    </source>
</evidence>
<dbReference type="SUPFAM" id="SSF56059">
    <property type="entry name" value="Glutathione synthetase ATP-binding domain-like"/>
    <property type="match status" value="1"/>
</dbReference>
<dbReference type="InterPro" id="IPR011054">
    <property type="entry name" value="Rudment_hybrid_motif"/>
</dbReference>
<evidence type="ECO:0000256" key="11">
    <source>
        <dbReference type="ARBA" id="ARBA00023211"/>
    </source>
</evidence>
<dbReference type="PROSITE" id="PS00184">
    <property type="entry name" value="GARS"/>
    <property type="match status" value="1"/>
</dbReference>
<keyword evidence="6" id="KW-0479">Metal-binding</keyword>
<dbReference type="SMART" id="SM01209">
    <property type="entry name" value="GARS_A"/>
    <property type="match status" value="1"/>
</dbReference>
<comment type="similarity">
    <text evidence="12 15">Belongs to the GARS family.</text>
</comment>
<reference evidence="20 21" key="1">
    <citation type="submission" date="2016-10" db="EMBL/GenBank/DDBJ databases">
        <authorList>
            <person name="de Groot N.N."/>
        </authorList>
    </citation>
    <scope>NUCLEOTIDE SEQUENCE [LARGE SCALE GENOMIC DNA]</scope>
    <source>
        <strain evidence="20 21">ATCC 35022</strain>
    </source>
</reference>
<dbReference type="InterPro" id="IPR020561">
    <property type="entry name" value="PRibGlycinamid_synth_ATP-grasp"/>
</dbReference>
<dbReference type="SUPFAM" id="SSF51246">
    <property type="entry name" value="Rudiment single hybrid motif"/>
    <property type="match status" value="1"/>
</dbReference>
<dbReference type="HAMAP" id="MF_00138">
    <property type="entry name" value="GARS"/>
    <property type="match status" value="1"/>
</dbReference>
<evidence type="ECO:0000256" key="12">
    <source>
        <dbReference type="ARBA" id="ARBA00038345"/>
    </source>
</evidence>
<evidence type="ECO:0000256" key="15">
    <source>
        <dbReference type="HAMAP-Rule" id="MF_00138"/>
    </source>
</evidence>
<dbReference type="FunFam" id="3.40.50.20:FF:000006">
    <property type="entry name" value="Phosphoribosylamine--glycine ligase, chloroplastic"/>
    <property type="match status" value="1"/>
</dbReference>
<dbReference type="InterPro" id="IPR000115">
    <property type="entry name" value="PRibGlycinamide_synth"/>
</dbReference>
<dbReference type="GO" id="GO:0006189">
    <property type="term" value="P:'de novo' IMP biosynthetic process"/>
    <property type="evidence" value="ECO:0007669"/>
    <property type="project" value="UniProtKB-UniRule"/>
</dbReference>
<dbReference type="InterPro" id="IPR016185">
    <property type="entry name" value="PreATP-grasp_dom_sf"/>
</dbReference>
<feature type="transmembrane region" description="Helical" evidence="18">
    <location>
        <begin position="6"/>
        <end position="25"/>
    </location>
</feature>
<keyword evidence="7 16" id="KW-0547">Nucleotide-binding</keyword>
<dbReference type="PANTHER" id="PTHR43472">
    <property type="entry name" value="PHOSPHORIBOSYLAMINE--GLYCINE LIGASE"/>
    <property type="match status" value="1"/>
</dbReference>
<evidence type="ECO:0000256" key="4">
    <source>
        <dbReference type="ARBA" id="ARBA00013255"/>
    </source>
</evidence>
<feature type="transmembrane region" description="Helical" evidence="18">
    <location>
        <begin position="65"/>
        <end position="84"/>
    </location>
</feature>
<dbReference type="GO" id="GO:0009113">
    <property type="term" value="P:purine nucleobase biosynthetic process"/>
    <property type="evidence" value="ECO:0007669"/>
    <property type="project" value="InterPro"/>
</dbReference>
<proteinExistence type="inferred from homology"/>
<evidence type="ECO:0000256" key="8">
    <source>
        <dbReference type="ARBA" id="ARBA00022755"/>
    </source>
</evidence>
<keyword evidence="10" id="KW-0460">Magnesium</keyword>
<dbReference type="Gene3D" id="3.30.1490.20">
    <property type="entry name" value="ATP-grasp fold, A domain"/>
    <property type="match status" value="1"/>
</dbReference>
<keyword evidence="5 15" id="KW-0436">Ligase</keyword>
<evidence type="ECO:0000256" key="3">
    <source>
        <dbReference type="ARBA" id="ARBA00005174"/>
    </source>
</evidence>
<feature type="region of interest" description="Disordered" evidence="17">
    <location>
        <begin position="414"/>
        <end position="433"/>
    </location>
</feature>
<dbReference type="GO" id="GO:0005524">
    <property type="term" value="F:ATP binding"/>
    <property type="evidence" value="ECO:0007669"/>
    <property type="project" value="UniProtKB-UniRule"/>
</dbReference>
<dbReference type="FunFam" id="3.90.600.10:FF:000001">
    <property type="entry name" value="Trifunctional purine biosynthetic protein adenosine-3"/>
    <property type="match status" value="1"/>
</dbReference>
<comment type="catalytic activity">
    <reaction evidence="15">
        <text>5-phospho-beta-D-ribosylamine + glycine + ATP = N(1)-(5-phospho-beta-D-ribosyl)glycinamide + ADP + phosphate + H(+)</text>
        <dbReference type="Rhea" id="RHEA:17453"/>
        <dbReference type="ChEBI" id="CHEBI:15378"/>
        <dbReference type="ChEBI" id="CHEBI:30616"/>
        <dbReference type="ChEBI" id="CHEBI:43474"/>
        <dbReference type="ChEBI" id="CHEBI:57305"/>
        <dbReference type="ChEBI" id="CHEBI:58681"/>
        <dbReference type="ChEBI" id="CHEBI:143788"/>
        <dbReference type="ChEBI" id="CHEBI:456216"/>
        <dbReference type="EC" id="6.3.4.13"/>
    </reaction>
</comment>
<dbReference type="GO" id="GO:0046872">
    <property type="term" value="F:metal ion binding"/>
    <property type="evidence" value="ECO:0007669"/>
    <property type="project" value="UniProtKB-KW"/>
</dbReference>
<comment type="cofactor">
    <cofactor evidence="1">
        <name>Mn(2+)</name>
        <dbReference type="ChEBI" id="CHEBI:29035"/>
    </cofactor>
</comment>
<evidence type="ECO:0000256" key="17">
    <source>
        <dbReference type="SAM" id="MobiDB-lite"/>
    </source>
</evidence>
<dbReference type="InterPro" id="IPR020560">
    <property type="entry name" value="PRibGlycinamide_synth_C-dom"/>
</dbReference>
<dbReference type="GO" id="GO:0004637">
    <property type="term" value="F:phosphoribosylamine-glycine ligase activity"/>
    <property type="evidence" value="ECO:0007669"/>
    <property type="project" value="UniProtKB-UniRule"/>
</dbReference>
<dbReference type="EC" id="6.3.4.13" evidence="4 15"/>
<keyword evidence="8 15" id="KW-0658">Purine biosynthesis</keyword>
<feature type="domain" description="ATP-grasp" evidence="19">
    <location>
        <begin position="308"/>
        <end position="513"/>
    </location>
</feature>
<dbReference type="PANTHER" id="PTHR43472:SF1">
    <property type="entry name" value="PHOSPHORIBOSYLAMINE--GLYCINE LIGASE, CHLOROPLASTIC"/>
    <property type="match status" value="1"/>
</dbReference>
<organism evidence="20 21">
    <name type="scientific">Bauldia litoralis</name>
    <dbReference type="NCBI Taxonomy" id="665467"/>
    <lineage>
        <taxon>Bacteria</taxon>
        <taxon>Pseudomonadati</taxon>
        <taxon>Pseudomonadota</taxon>
        <taxon>Alphaproteobacteria</taxon>
        <taxon>Hyphomicrobiales</taxon>
        <taxon>Kaistiaceae</taxon>
        <taxon>Bauldia</taxon>
    </lineage>
</organism>
<keyword evidence="18" id="KW-1133">Transmembrane helix</keyword>
<protein>
    <recommendedName>
        <fullName evidence="4 15">Phosphoribosylamine--glycine ligase</fullName>
        <ecNumber evidence="4 15">6.3.4.13</ecNumber>
    </recommendedName>
    <alternativeName>
        <fullName evidence="15">GARS</fullName>
    </alternativeName>
    <alternativeName>
        <fullName evidence="13 15">Glycinamide ribonucleotide synthetase</fullName>
    </alternativeName>
    <alternativeName>
        <fullName evidence="14 15">Phosphoribosylglycinamide synthetase</fullName>
    </alternativeName>
</protein>
<comment type="pathway">
    <text evidence="3 15">Purine metabolism; IMP biosynthesis via de novo pathway; N(1)-(5-phospho-D-ribosyl)glycinamide from 5-phospho-alpha-D-ribose 1-diphosphate: step 2/2.</text>
</comment>
<dbReference type="Gene3D" id="3.40.50.20">
    <property type="match status" value="1"/>
</dbReference>
<dbReference type="InterPro" id="IPR011761">
    <property type="entry name" value="ATP-grasp"/>
</dbReference>
<evidence type="ECO:0000256" key="9">
    <source>
        <dbReference type="ARBA" id="ARBA00022840"/>
    </source>
</evidence>
<dbReference type="FunFam" id="3.30.470.20:FF:000031">
    <property type="entry name" value="Phosphoribosylamine--glycine ligase"/>
    <property type="match status" value="1"/>
</dbReference>
<keyword evidence="18" id="KW-0812">Transmembrane</keyword>
<evidence type="ECO:0000256" key="2">
    <source>
        <dbReference type="ARBA" id="ARBA00001946"/>
    </source>
</evidence>
<keyword evidence="18" id="KW-0472">Membrane</keyword>
<dbReference type="STRING" id="665467.SAMN02982931_02086"/>